<gene>
    <name evidence="1" type="ORF">MILVUS5_LOCUS35327</name>
</gene>
<dbReference type="Proteomes" id="UP001177021">
    <property type="component" value="Unassembled WGS sequence"/>
</dbReference>
<evidence type="ECO:0000313" key="2">
    <source>
        <dbReference type="Proteomes" id="UP001177021"/>
    </source>
</evidence>
<protein>
    <submittedName>
        <fullName evidence="1">Uncharacterized protein</fullName>
    </submittedName>
</protein>
<organism evidence="1 2">
    <name type="scientific">Trifolium pratense</name>
    <name type="common">Red clover</name>
    <dbReference type="NCBI Taxonomy" id="57577"/>
    <lineage>
        <taxon>Eukaryota</taxon>
        <taxon>Viridiplantae</taxon>
        <taxon>Streptophyta</taxon>
        <taxon>Embryophyta</taxon>
        <taxon>Tracheophyta</taxon>
        <taxon>Spermatophyta</taxon>
        <taxon>Magnoliopsida</taxon>
        <taxon>eudicotyledons</taxon>
        <taxon>Gunneridae</taxon>
        <taxon>Pentapetalae</taxon>
        <taxon>rosids</taxon>
        <taxon>fabids</taxon>
        <taxon>Fabales</taxon>
        <taxon>Fabaceae</taxon>
        <taxon>Papilionoideae</taxon>
        <taxon>50 kb inversion clade</taxon>
        <taxon>NPAAA clade</taxon>
        <taxon>Hologalegina</taxon>
        <taxon>IRL clade</taxon>
        <taxon>Trifolieae</taxon>
        <taxon>Trifolium</taxon>
    </lineage>
</organism>
<accession>A0ACB0LPV0</accession>
<name>A0ACB0LPV0_TRIPR</name>
<reference evidence="1" key="1">
    <citation type="submission" date="2023-10" db="EMBL/GenBank/DDBJ databases">
        <authorList>
            <person name="Rodriguez Cubillos JULIANA M."/>
            <person name="De Vega J."/>
        </authorList>
    </citation>
    <scope>NUCLEOTIDE SEQUENCE</scope>
</reference>
<proteinExistence type="predicted"/>
<dbReference type="EMBL" id="CASHSV030000615">
    <property type="protein sequence ID" value="CAJ2671509.1"/>
    <property type="molecule type" value="Genomic_DNA"/>
</dbReference>
<keyword evidence="2" id="KW-1185">Reference proteome</keyword>
<evidence type="ECO:0000313" key="1">
    <source>
        <dbReference type="EMBL" id="CAJ2671509.1"/>
    </source>
</evidence>
<comment type="caution">
    <text evidence="1">The sequence shown here is derived from an EMBL/GenBank/DDBJ whole genome shotgun (WGS) entry which is preliminary data.</text>
</comment>
<sequence length="1465" mass="166949">MPELFVFDIADSLLGKLASYAYEEASRAYGVYKDLQGFKDTLKIVSGVLLDAEHKKDQKHGLREWLRQIQNICFDAEDVLDEFELQDKRKQVVEASGSTLVKVRHFFSSSNSLAFRSKMAHQIRDIRSRLDKVASDGTKFGLATINVDLGLDVQRRDMTYPDVDTSSVIGREGDKEEIIKLLMQPHLHGDGDQSLCVIPIVGIGGLGKTTLAKLVFNDKRVDQLFQLKMWVCISDDFDIRQIIINIINSGSAPSVAFSHQENINSLGMVHLVSRLRSKISGQKFLLVLDDIWNDDRVKWIELKDLIKVGAPGSKVMVTTRSNSIASMMGTLPSYILEGLSLDNCISLFLKWAFKEGEEEKYPNLLEIGKEIVKKCRGVPLAVKTLGSSLFSKLDLNKWIFVRDSELWNLAQKKDDILPALKLSYDQLPSYLRQCFAYFSLYPKDYIFTNYEIQNLWIAHGLVHSRNGSQELEDVAREYIDELNSRSFLHDFNDFSIICEFKVHDLIHDLALYVAKEEFVVSDNHTQNISEQARHLSIVGNNSQGHVLFPKSRSVRTILFPINGVGLDSGTILDTWISRYKYLRYLSLSDSSFETLPYSIAKLEHLRVLILRGNCKIKNLPRSICKLQNLQFLSLYGCTELETLPEGLGNLISLRRLVISTKQSVLSNNEFTRMKHLRTLGFYFCNNLKYLFSRAQLSSLQTLFVVSCGSLESLPLSMFPNLERLWISDCKNLNLSADNEKPIQTLRMKHLCLKGFPELITLPRWIGDVIGTLETLQIVNCPNLKTLPMCLLSMVHLKRPYIRDCPLLKRIYPFLERDMTYPDVDASSVIGREGDKEEIIKLLMQPHLLGDGDQSLCVIPIVGIGGLGKTTLAKLVFNDKRVDHLFQLKMWVCISDEFDIRQIIINIINSGSAPSVAFSHQENINNLEVKAETRSDNVETEIDSEKNGNVGVDVRYGKNLVYTRKKNIIPESTHIHESNPTLHEETFLDSSKSSDSISEFSPVQWIFVRDSELWNLAQKKDDILPALKLSYDQLPSYLRQCFAYFSLYPKDHTITTHEIQNLWIAHGLVHSRNGSQELEDVAREYIDELNSRSFLHEFNNFSILCEFKVHDLIHDLALYVAKEEFVVLDNHTQNISEQDRQLSIAGNNSQGHVLFPKSRSVRTILFPIRGVGLDSGTLLDTWISRYRYLDLSDSSFETLPYSIAKLENLRALILFGNYKIKNLPRSICKLQNLQILSLYGCTELEILPEGLGNLISLRRLVISTKQSVLSINEFARLKHLRTLGFYFCVNLKFLFSKAQLSSIQTLLVVSCGSLESLPLSMFPNLETLYIGDCKNLNLFADNEIPIQTSRMKHLFIGDFPQLLALPGWIVGASNTLETLEISNFPNLKIFSECLTTMSRLKRLYISDCPHVLSLPSDMHRLNALEDLRIYGCPELYKKYQPQCGEYWSMISRIKQVFIGEARGEGE</sequence>